<dbReference type="AlphaFoldDB" id="A0A371JA23"/>
<dbReference type="GO" id="GO:0016020">
    <property type="term" value="C:membrane"/>
    <property type="evidence" value="ECO:0007669"/>
    <property type="project" value="GOC"/>
</dbReference>
<dbReference type="GO" id="GO:0003824">
    <property type="term" value="F:catalytic activity"/>
    <property type="evidence" value="ECO:0007669"/>
    <property type="project" value="InterPro"/>
</dbReference>
<dbReference type="SUPFAM" id="SSF56219">
    <property type="entry name" value="DNase I-like"/>
    <property type="match status" value="1"/>
</dbReference>
<gene>
    <name evidence="2" type="ORF">CHL78_000175</name>
</gene>
<accession>A0A371JA23</accession>
<dbReference type="EMBL" id="NOJY02000001">
    <property type="protein sequence ID" value="RDY29622.1"/>
    <property type="molecule type" value="Genomic_DNA"/>
</dbReference>
<dbReference type="InterPro" id="IPR036691">
    <property type="entry name" value="Endo/exonu/phosph_ase_sf"/>
</dbReference>
<dbReference type="Gene3D" id="3.60.10.10">
    <property type="entry name" value="Endonuclease/exonuclease/phosphatase"/>
    <property type="match status" value="1"/>
</dbReference>
<evidence type="ECO:0000259" key="1">
    <source>
        <dbReference type="Pfam" id="PF03372"/>
    </source>
</evidence>
<comment type="caution">
    <text evidence="2">The sequence shown here is derived from an EMBL/GenBank/DDBJ whole genome shotgun (WGS) entry which is preliminary data.</text>
</comment>
<dbReference type="RefSeq" id="WP_094367813.1">
    <property type="nucleotide sequence ID" value="NZ_NOJY02000001.1"/>
</dbReference>
<protein>
    <recommendedName>
        <fullName evidence="1">Endonuclease/exonuclease/phosphatase domain-containing protein</fullName>
    </recommendedName>
</protein>
<dbReference type="GO" id="GO:0006506">
    <property type="term" value="P:GPI anchor biosynthetic process"/>
    <property type="evidence" value="ECO:0007669"/>
    <property type="project" value="TreeGrafter"/>
</dbReference>
<dbReference type="Proteomes" id="UP000215694">
    <property type="component" value="Unassembled WGS sequence"/>
</dbReference>
<name>A0A371JA23_9FIRM</name>
<keyword evidence="3" id="KW-1185">Reference proteome</keyword>
<dbReference type="InterPro" id="IPR051916">
    <property type="entry name" value="GPI-anchor_lipid_remodeler"/>
</dbReference>
<proteinExistence type="predicted"/>
<organism evidence="2 3">
    <name type="scientific">Romboutsia weinsteinii</name>
    <dbReference type="NCBI Taxonomy" id="2020949"/>
    <lineage>
        <taxon>Bacteria</taxon>
        <taxon>Bacillati</taxon>
        <taxon>Bacillota</taxon>
        <taxon>Clostridia</taxon>
        <taxon>Peptostreptococcales</taxon>
        <taxon>Peptostreptococcaceae</taxon>
        <taxon>Romboutsia</taxon>
    </lineage>
</organism>
<dbReference type="OrthoDB" id="9793162at2"/>
<sequence>MNISKKKKAIVIIILILIIITSKEIETRYFAPRKEIKIVSYNIHSGLNKDMFPTLFDIIDFLRISNADIICLQEVNESAKVGFQVSSLKEELKMNSHFGANVVNLGLNYGLVTYSKYPIKSENHIYLSSDREQRGMLHTVVDVGGKNLNIINIHLGLGKEEREIQLKELNSFISELGSDHYIVVGDFNEGSIEFKEEILKDAAKELKKSNVLTFATGLDRIDYIFTSPEIEILEYNVLIKTMSDHYPIVAKIKI</sequence>
<reference evidence="2 3" key="1">
    <citation type="journal article" date="2017" name="Genome Announc.">
        <title>Draft Genome Sequence of Romboutsia weinsteinii sp. nov. Strain CCRI-19649(T) Isolated from Surface Water.</title>
        <authorList>
            <person name="Maheux A.F."/>
            <person name="Boudreau D.K."/>
            <person name="Berube E."/>
            <person name="Boissinot M."/>
            <person name="Cantin P."/>
            <person name="Raymond F."/>
            <person name="Corbeil J."/>
            <person name="Omar R.F."/>
            <person name="Bergeron M.G."/>
        </authorList>
    </citation>
    <scope>NUCLEOTIDE SEQUENCE [LARGE SCALE GENOMIC DNA]</scope>
    <source>
        <strain evidence="2 3">CCRI-19649</strain>
    </source>
</reference>
<evidence type="ECO:0000313" key="2">
    <source>
        <dbReference type="EMBL" id="RDY29622.1"/>
    </source>
</evidence>
<dbReference type="InterPro" id="IPR005135">
    <property type="entry name" value="Endo/exonuclease/phosphatase"/>
</dbReference>
<evidence type="ECO:0000313" key="3">
    <source>
        <dbReference type="Proteomes" id="UP000215694"/>
    </source>
</evidence>
<dbReference type="Pfam" id="PF03372">
    <property type="entry name" value="Exo_endo_phos"/>
    <property type="match status" value="1"/>
</dbReference>
<dbReference type="PANTHER" id="PTHR14859:SF1">
    <property type="entry name" value="PGAP2-INTERACTING PROTEIN"/>
    <property type="match status" value="1"/>
</dbReference>
<dbReference type="PANTHER" id="PTHR14859">
    <property type="entry name" value="CALCOFLUOR WHITE HYPERSENSITIVE PROTEIN PRECURSOR"/>
    <property type="match status" value="1"/>
</dbReference>
<feature type="domain" description="Endonuclease/exonuclease/phosphatase" evidence="1">
    <location>
        <begin position="39"/>
        <end position="245"/>
    </location>
</feature>